<organism evidence="1 2">
    <name type="scientific">Heracleum sosnowskyi</name>
    <dbReference type="NCBI Taxonomy" id="360622"/>
    <lineage>
        <taxon>Eukaryota</taxon>
        <taxon>Viridiplantae</taxon>
        <taxon>Streptophyta</taxon>
        <taxon>Embryophyta</taxon>
        <taxon>Tracheophyta</taxon>
        <taxon>Spermatophyta</taxon>
        <taxon>Magnoliopsida</taxon>
        <taxon>eudicotyledons</taxon>
        <taxon>Gunneridae</taxon>
        <taxon>Pentapetalae</taxon>
        <taxon>asterids</taxon>
        <taxon>campanulids</taxon>
        <taxon>Apiales</taxon>
        <taxon>Apiaceae</taxon>
        <taxon>Apioideae</taxon>
        <taxon>apioid superclade</taxon>
        <taxon>Tordylieae</taxon>
        <taxon>Tordyliinae</taxon>
        <taxon>Heracleum</taxon>
    </lineage>
</organism>
<evidence type="ECO:0000313" key="2">
    <source>
        <dbReference type="Proteomes" id="UP001237642"/>
    </source>
</evidence>
<accession>A0AAD8LZT4</accession>
<keyword evidence="2" id="KW-1185">Reference proteome</keyword>
<dbReference type="AlphaFoldDB" id="A0AAD8LZT4"/>
<dbReference type="EMBL" id="JAUIZM010000011">
    <property type="protein sequence ID" value="KAK1354347.1"/>
    <property type="molecule type" value="Genomic_DNA"/>
</dbReference>
<protein>
    <submittedName>
        <fullName evidence="1">Uncharacterized protein</fullName>
    </submittedName>
</protein>
<reference evidence="1" key="2">
    <citation type="submission" date="2023-05" db="EMBL/GenBank/DDBJ databases">
        <authorList>
            <person name="Schelkunov M.I."/>
        </authorList>
    </citation>
    <scope>NUCLEOTIDE SEQUENCE</scope>
    <source>
        <strain evidence="1">Hsosn_3</strain>
        <tissue evidence="1">Leaf</tissue>
    </source>
</reference>
<evidence type="ECO:0000313" key="1">
    <source>
        <dbReference type="EMBL" id="KAK1354347.1"/>
    </source>
</evidence>
<sequence length="392" mass="45639">MARGERRVPLGDFGEFLNSRFNSNQVKPYWIEKRNAKEDILEISKDDVKEIKEKVLKYGKLIEKNVVKALERGNEDIIRYVGQQLSGRKKIYKEALRKDNLLQDLLKSQYHWIDLNTKKSLLNHEVDVVEIALNQIHFNSLGKGREKVRDKSNQASYAEIVLKGKGEDDGWNSLQNLERDKFKNRIGFVKTSSWKEAKELVEKSRNKLFLGERMSKSLTKSTDDTFKDKPRSVIGDDLKQDPVLKNGKVFNFQSVGSNENQFKCKVKTNTPSHEMLNIEINAELQDILHRSKIGFTYFKMNEVTISDVIKEMGFHEQISITELSSWKFLVSFASQRDMNSFDFELLSSWFLKWEGVEANNFIVQRKAFMECRGLLFVAWSESNLKSISTRKR</sequence>
<name>A0AAD8LZT4_9APIA</name>
<gene>
    <name evidence="1" type="ORF">POM88_047603</name>
</gene>
<proteinExistence type="predicted"/>
<dbReference type="Proteomes" id="UP001237642">
    <property type="component" value="Unassembled WGS sequence"/>
</dbReference>
<reference evidence="1" key="1">
    <citation type="submission" date="2023-02" db="EMBL/GenBank/DDBJ databases">
        <title>Genome of toxic invasive species Heracleum sosnowskyi carries increased number of genes despite the absence of recent whole-genome duplications.</title>
        <authorList>
            <person name="Schelkunov M."/>
            <person name="Shtratnikova V."/>
            <person name="Makarenko M."/>
            <person name="Klepikova A."/>
            <person name="Omelchenko D."/>
            <person name="Novikova G."/>
            <person name="Obukhova E."/>
            <person name="Bogdanov V."/>
            <person name="Penin A."/>
            <person name="Logacheva M."/>
        </authorList>
    </citation>
    <scope>NUCLEOTIDE SEQUENCE</scope>
    <source>
        <strain evidence="1">Hsosn_3</strain>
        <tissue evidence="1">Leaf</tissue>
    </source>
</reference>
<comment type="caution">
    <text evidence="1">The sequence shown here is derived from an EMBL/GenBank/DDBJ whole genome shotgun (WGS) entry which is preliminary data.</text>
</comment>